<dbReference type="Gene3D" id="1.20.1250.20">
    <property type="entry name" value="MFS general substrate transporter like domains"/>
    <property type="match status" value="1"/>
</dbReference>
<keyword evidence="4" id="KW-1003">Cell membrane</keyword>
<dbReference type="Gene3D" id="1.20.1720.10">
    <property type="entry name" value="Multidrug resistance protein D"/>
    <property type="match status" value="1"/>
</dbReference>
<dbReference type="InterPro" id="IPR011701">
    <property type="entry name" value="MFS"/>
</dbReference>
<feature type="transmembrane region" description="Helical" evidence="8">
    <location>
        <begin position="367"/>
        <end position="387"/>
    </location>
</feature>
<evidence type="ECO:0000259" key="9">
    <source>
        <dbReference type="PROSITE" id="PS50850"/>
    </source>
</evidence>
<dbReference type="PROSITE" id="PS00216">
    <property type="entry name" value="SUGAR_TRANSPORT_1"/>
    <property type="match status" value="1"/>
</dbReference>
<comment type="similarity">
    <text evidence="2">Belongs to the major facilitator superfamily. EmrB family.</text>
</comment>
<accession>A0ABY0V6B1</accession>
<evidence type="ECO:0000256" key="2">
    <source>
        <dbReference type="ARBA" id="ARBA00008537"/>
    </source>
</evidence>
<dbReference type="SUPFAM" id="SSF103473">
    <property type="entry name" value="MFS general substrate transporter"/>
    <property type="match status" value="1"/>
</dbReference>
<keyword evidence="6 8" id="KW-1133">Transmembrane helix</keyword>
<evidence type="ECO:0000256" key="5">
    <source>
        <dbReference type="ARBA" id="ARBA00022692"/>
    </source>
</evidence>
<comment type="subcellular location">
    <subcellularLocation>
        <location evidence="1">Cell membrane</location>
        <topology evidence="1">Multi-pass membrane protein</topology>
    </subcellularLocation>
</comment>
<evidence type="ECO:0000256" key="6">
    <source>
        <dbReference type="ARBA" id="ARBA00022989"/>
    </source>
</evidence>
<dbReference type="PRINTS" id="PR01036">
    <property type="entry name" value="TCRTETB"/>
</dbReference>
<feature type="transmembrane region" description="Helical" evidence="8">
    <location>
        <begin position="393"/>
        <end position="420"/>
    </location>
</feature>
<dbReference type="InterPro" id="IPR005829">
    <property type="entry name" value="Sugar_transporter_CS"/>
</dbReference>
<evidence type="ECO:0000313" key="11">
    <source>
        <dbReference type="Proteomes" id="UP000198976"/>
    </source>
</evidence>
<dbReference type="PANTHER" id="PTHR42718:SF9">
    <property type="entry name" value="MAJOR FACILITATOR SUPERFAMILY MULTIDRUG TRANSPORTER MFSC"/>
    <property type="match status" value="1"/>
</dbReference>
<dbReference type="InterPro" id="IPR020846">
    <property type="entry name" value="MFS_dom"/>
</dbReference>
<dbReference type="NCBIfam" id="TIGR00711">
    <property type="entry name" value="efflux_EmrB"/>
    <property type="match status" value="1"/>
</dbReference>
<feature type="transmembrane region" description="Helical" evidence="8">
    <location>
        <begin position="128"/>
        <end position="149"/>
    </location>
</feature>
<proteinExistence type="inferred from homology"/>
<feature type="transmembrane region" description="Helical" evidence="8">
    <location>
        <begin position="185"/>
        <end position="207"/>
    </location>
</feature>
<dbReference type="InterPro" id="IPR036259">
    <property type="entry name" value="MFS_trans_sf"/>
</dbReference>
<evidence type="ECO:0000256" key="4">
    <source>
        <dbReference type="ARBA" id="ARBA00022475"/>
    </source>
</evidence>
<feature type="transmembrane region" description="Helical" evidence="8">
    <location>
        <begin position="98"/>
        <end position="116"/>
    </location>
</feature>
<feature type="transmembrane region" description="Helical" evidence="8">
    <location>
        <begin position="307"/>
        <end position="327"/>
    </location>
</feature>
<feature type="transmembrane region" description="Helical" evidence="8">
    <location>
        <begin position="440"/>
        <end position="461"/>
    </location>
</feature>
<dbReference type="CDD" id="cd17321">
    <property type="entry name" value="MFS_MMR_MDR_like"/>
    <property type="match status" value="1"/>
</dbReference>
<protein>
    <submittedName>
        <fullName evidence="10">Drug resistance transporter, EmrB/QacA subfamily</fullName>
    </submittedName>
</protein>
<dbReference type="Proteomes" id="UP000198976">
    <property type="component" value="Chromosome I"/>
</dbReference>
<keyword evidence="11" id="KW-1185">Reference proteome</keyword>
<feature type="domain" description="Major facilitator superfamily (MFS) profile" evidence="9">
    <location>
        <begin position="33"/>
        <end position="548"/>
    </location>
</feature>
<evidence type="ECO:0000256" key="3">
    <source>
        <dbReference type="ARBA" id="ARBA00022448"/>
    </source>
</evidence>
<dbReference type="EMBL" id="LT629792">
    <property type="protein sequence ID" value="SDT89782.1"/>
    <property type="molecule type" value="Genomic_DNA"/>
</dbReference>
<dbReference type="PANTHER" id="PTHR42718">
    <property type="entry name" value="MAJOR FACILITATOR SUPERFAMILY MULTIDRUG TRANSPORTER MFSC"/>
    <property type="match status" value="1"/>
</dbReference>
<keyword evidence="3" id="KW-0813">Transport</keyword>
<evidence type="ECO:0000256" key="8">
    <source>
        <dbReference type="SAM" id="Phobius"/>
    </source>
</evidence>
<feature type="transmembrane region" description="Helical" evidence="8">
    <location>
        <begin position="525"/>
        <end position="546"/>
    </location>
</feature>
<feature type="transmembrane region" description="Helical" evidence="8">
    <location>
        <begin position="259"/>
        <end position="279"/>
    </location>
</feature>
<feature type="transmembrane region" description="Helical" evidence="8">
    <location>
        <begin position="156"/>
        <end position="179"/>
    </location>
</feature>
<feature type="transmembrane region" description="Helical" evidence="8">
    <location>
        <begin position="71"/>
        <end position="91"/>
    </location>
</feature>
<dbReference type="PROSITE" id="PS50850">
    <property type="entry name" value="MFS"/>
    <property type="match status" value="1"/>
</dbReference>
<gene>
    <name evidence="10" type="ORF">SAMN04489714_0683</name>
</gene>
<evidence type="ECO:0000313" key="10">
    <source>
        <dbReference type="EMBL" id="SDT89782.1"/>
    </source>
</evidence>
<reference evidence="10 11" key="1">
    <citation type="submission" date="2016-10" db="EMBL/GenBank/DDBJ databases">
        <authorList>
            <person name="Varghese N."/>
            <person name="Submissions S."/>
        </authorList>
    </citation>
    <scope>NUCLEOTIDE SEQUENCE [LARGE SCALE GENOMIC DNA]</scope>
    <source>
        <strain evidence="10 11">DSM 9169</strain>
    </source>
</reference>
<evidence type="ECO:0000256" key="7">
    <source>
        <dbReference type="ARBA" id="ARBA00023136"/>
    </source>
</evidence>
<dbReference type="InterPro" id="IPR004638">
    <property type="entry name" value="EmrB-like"/>
</dbReference>
<keyword evidence="7 8" id="KW-0472">Membrane</keyword>
<feature type="transmembrane region" description="Helical" evidence="8">
    <location>
        <begin position="339"/>
        <end position="360"/>
    </location>
</feature>
<evidence type="ECO:0000256" key="1">
    <source>
        <dbReference type="ARBA" id="ARBA00004651"/>
    </source>
</evidence>
<keyword evidence="5 8" id="KW-0812">Transmembrane</keyword>
<name>A0ABY0V6B1_9ACTO</name>
<feature type="transmembrane region" description="Helical" evidence="8">
    <location>
        <begin position="219"/>
        <end position="239"/>
    </location>
</feature>
<feature type="transmembrane region" description="Helical" evidence="8">
    <location>
        <begin position="31"/>
        <end position="51"/>
    </location>
</feature>
<dbReference type="Pfam" id="PF07690">
    <property type="entry name" value="MFS_1"/>
    <property type="match status" value="1"/>
</dbReference>
<sequence>MTVCHNHGMTPTSLKSASTAPSQSLTLAHPWIALVFLSLALSLIVMDGTIINVSLPTIMRDLELTFTQAQWLTTSYALIFSALLITVGRLADNWGRRNILLAGIAIFVIASIIAGTARTFTPLLIARFLQGTGAAAVSPTTLSTVNATFTGKRRMIAFAVWGSVISGMAAVGPLLGGWITTNTTWPWIFLINVPIGIIVALGCIFFVPNTYGERSEHGFDAGGFITSSIGFAALVYALIQGRDLGWWKPITEDWASWPLSPVPLAAALAAVLLGFFIWWERRQLRVDGPHLLNLNLFKLRSFSAGNVAAAAISVGEFGLLFALPLYLQNVRMLTPLQSGGVLAAMAAGAFIAGGSASPLGRLFSATWVARAGLAIESIAVFSLAISLTAHTPIAVIVTALVAYGFGLGLASAQLTSVILVDVPPSMSGQASATQSTTRQVGTALGIALVATFLAASVNSQVQGSLDDVPLPEQARHGIEASVAPSAGASIRALTDSDGSEGVPAELTDQVIDKLSEAFSVGTSRAMGVAGAALGLGCALTFFLPGARKPSGE</sequence>
<organism evidence="10 11">
    <name type="scientific">Schaalia radingae</name>
    <dbReference type="NCBI Taxonomy" id="131110"/>
    <lineage>
        <taxon>Bacteria</taxon>
        <taxon>Bacillati</taxon>
        <taxon>Actinomycetota</taxon>
        <taxon>Actinomycetes</taxon>
        <taxon>Actinomycetales</taxon>
        <taxon>Actinomycetaceae</taxon>
        <taxon>Schaalia</taxon>
    </lineage>
</organism>